<proteinExistence type="predicted"/>
<accession>A0ACB8QI15</accession>
<name>A0ACB8QI15_9AGAM</name>
<protein>
    <submittedName>
        <fullName evidence="1">Protein-tyrosine phosphatase-like protein</fullName>
    </submittedName>
</protein>
<organism evidence="1 2">
    <name type="scientific">Vararia minispora EC-137</name>
    <dbReference type="NCBI Taxonomy" id="1314806"/>
    <lineage>
        <taxon>Eukaryota</taxon>
        <taxon>Fungi</taxon>
        <taxon>Dikarya</taxon>
        <taxon>Basidiomycota</taxon>
        <taxon>Agaricomycotina</taxon>
        <taxon>Agaricomycetes</taxon>
        <taxon>Russulales</taxon>
        <taxon>Lachnocladiaceae</taxon>
        <taxon>Vararia</taxon>
    </lineage>
</organism>
<reference evidence="1" key="1">
    <citation type="submission" date="2021-02" db="EMBL/GenBank/DDBJ databases">
        <authorList>
            <consortium name="DOE Joint Genome Institute"/>
            <person name="Ahrendt S."/>
            <person name="Looney B.P."/>
            <person name="Miyauchi S."/>
            <person name="Morin E."/>
            <person name="Drula E."/>
            <person name="Courty P.E."/>
            <person name="Chicoki N."/>
            <person name="Fauchery L."/>
            <person name="Kohler A."/>
            <person name="Kuo A."/>
            <person name="Labutti K."/>
            <person name="Pangilinan J."/>
            <person name="Lipzen A."/>
            <person name="Riley R."/>
            <person name="Andreopoulos W."/>
            <person name="He G."/>
            <person name="Johnson J."/>
            <person name="Barry K.W."/>
            <person name="Grigoriev I.V."/>
            <person name="Nagy L."/>
            <person name="Hibbett D."/>
            <person name="Henrissat B."/>
            <person name="Matheny P.B."/>
            <person name="Labbe J."/>
            <person name="Martin F."/>
        </authorList>
    </citation>
    <scope>NUCLEOTIDE SEQUENCE</scope>
    <source>
        <strain evidence="1">EC-137</strain>
    </source>
</reference>
<reference evidence="1" key="2">
    <citation type="journal article" date="2022" name="New Phytol.">
        <title>Evolutionary transition to the ectomycorrhizal habit in the genomes of a hyperdiverse lineage of mushroom-forming fungi.</title>
        <authorList>
            <person name="Looney B."/>
            <person name="Miyauchi S."/>
            <person name="Morin E."/>
            <person name="Drula E."/>
            <person name="Courty P.E."/>
            <person name="Kohler A."/>
            <person name="Kuo A."/>
            <person name="LaButti K."/>
            <person name="Pangilinan J."/>
            <person name="Lipzen A."/>
            <person name="Riley R."/>
            <person name="Andreopoulos W."/>
            <person name="He G."/>
            <person name="Johnson J."/>
            <person name="Nolan M."/>
            <person name="Tritt A."/>
            <person name="Barry K.W."/>
            <person name="Grigoriev I.V."/>
            <person name="Nagy L.G."/>
            <person name="Hibbett D."/>
            <person name="Henrissat B."/>
            <person name="Matheny P.B."/>
            <person name="Labbe J."/>
            <person name="Martin F.M."/>
        </authorList>
    </citation>
    <scope>NUCLEOTIDE SEQUENCE</scope>
    <source>
        <strain evidence="1">EC-137</strain>
    </source>
</reference>
<dbReference type="Proteomes" id="UP000814128">
    <property type="component" value="Unassembled WGS sequence"/>
</dbReference>
<dbReference type="EMBL" id="MU273587">
    <property type="protein sequence ID" value="KAI0031255.1"/>
    <property type="molecule type" value="Genomic_DNA"/>
</dbReference>
<evidence type="ECO:0000313" key="1">
    <source>
        <dbReference type="EMBL" id="KAI0031255.1"/>
    </source>
</evidence>
<gene>
    <name evidence="1" type="ORF">K488DRAFT_52482</name>
</gene>
<comment type="caution">
    <text evidence="1">The sequence shown here is derived from an EMBL/GenBank/DDBJ whole genome shotgun (WGS) entry which is preliminary data.</text>
</comment>
<keyword evidence="2" id="KW-1185">Reference proteome</keyword>
<evidence type="ECO:0000313" key="2">
    <source>
        <dbReference type="Proteomes" id="UP000814128"/>
    </source>
</evidence>
<sequence length="395" mass="43636">MLSSVPQWLEKAHRDPSDINHALSILAERERARSRARSSTRGVQISLKPRLPHVPLLSYPKSQLADHYSVSQGCRPENQWSNRYMDIEPYDRTCAKANSRYFNGNWVRELFGGSWWIATQAPLPGTAHEFFSMVSGLDTLRPPGEPAKAYKRVRTIVQLTREVEDGRRKADAYFPSRASDSLVVTPPDARHDLAQLRVTLVKSEAIAVAHCTSSTISISTVSKGIAQAPVVVHHLLFHAWPDHGVPNPEDRAGLLHFIRLTDRVNRDISSLTNEPNPDRDPPIMVHCSAGVGRTGAFIALTSLLRVNGLLAQPSSSHPGSPSSLTAPLPPSPLGTLPDDIRDDKVAQEIDSLREQRPGMVQRPEQALLVYEVLYTAFLSRDQLKATGKTNGSSRA</sequence>